<feature type="transmembrane region" description="Helical" evidence="7">
    <location>
        <begin position="226"/>
        <end position="246"/>
    </location>
</feature>
<organism evidence="9 10">
    <name type="scientific">Litorilinea aerophila</name>
    <dbReference type="NCBI Taxonomy" id="1204385"/>
    <lineage>
        <taxon>Bacteria</taxon>
        <taxon>Bacillati</taxon>
        <taxon>Chloroflexota</taxon>
        <taxon>Caldilineae</taxon>
        <taxon>Caldilineales</taxon>
        <taxon>Caldilineaceae</taxon>
        <taxon>Litorilinea</taxon>
    </lineage>
</organism>
<feature type="domain" description="ABC transmembrane type-1" evidence="8">
    <location>
        <begin position="88"/>
        <end position="299"/>
    </location>
</feature>
<dbReference type="InterPro" id="IPR000515">
    <property type="entry name" value="MetI-like"/>
</dbReference>
<keyword evidence="2 7" id="KW-0813">Transport</keyword>
<evidence type="ECO:0000256" key="1">
    <source>
        <dbReference type="ARBA" id="ARBA00004651"/>
    </source>
</evidence>
<dbReference type="FunCoup" id="A0A540VCN1">
    <property type="interactions" value="80"/>
</dbReference>
<dbReference type="CDD" id="cd06261">
    <property type="entry name" value="TM_PBP2"/>
    <property type="match status" value="1"/>
</dbReference>
<comment type="caution">
    <text evidence="9">The sequence shown here is derived from an EMBL/GenBank/DDBJ whole genome shotgun (WGS) entry which is preliminary data.</text>
</comment>
<dbReference type="OrthoDB" id="9778687at2"/>
<keyword evidence="3" id="KW-1003">Cell membrane</keyword>
<dbReference type="InParanoid" id="A0A540VCN1"/>
<comment type="similarity">
    <text evidence="7">Belongs to the binding-protein-dependent transport system permease family.</text>
</comment>
<dbReference type="PANTHER" id="PTHR30193:SF41">
    <property type="entry name" value="DIACETYLCHITOBIOSE UPTAKE SYSTEM PERMEASE PROTEIN NGCF"/>
    <property type="match status" value="1"/>
</dbReference>
<dbReference type="PROSITE" id="PS50928">
    <property type="entry name" value="ABC_TM1"/>
    <property type="match status" value="1"/>
</dbReference>
<dbReference type="Proteomes" id="UP000317371">
    <property type="component" value="Unassembled WGS sequence"/>
</dbReference>
<keyword evidence="4 7" id="KW-0812">Transmembrane</keyword>
<dbReference type="InterPro" id="IPR051393">
    <property type="entry name" value="ABC_transporter_permease"/>
</dbReference>
<evidence type="ECO:0000256" key="7">
    <source>
        <dbReference type="RuleBase" id="RU363032"/>
    </source>
</evidence>
<keyword evidence="5 7" id="KW-1133">Transmembrane helix</keyword>
<feature type="transmembrane region" description="Helical" evidence="7">
    <location>
        <begin position="182"/>
        <end position="200"/>
    </location>
</feature>
<evidence type="ECO:0000259" key="8">
    <source>
        <dbReference type="PROSITE" id="PS50928"/>
    </source>
</evidence>
<accession>A0A540VCN1</accession>
<dbReference type="EMBL" id="VIGC01000023">
    <property type="protein sequence ID" value="TQE94516.1"/>
    <property type="molecule type" value="Genomic_DNA"/>
</dbReference>
<dbReference type="InterPro" id="IPR035906">
    <property type="entry name" value="MetI-like_sf"/>
</dbReference>
<dbReference type="Gene3D" id="1.10.3720.10">
    <property type="entry name" value="MetI-like"/>
    <property type="match status" value="1"/>
</dbReference>
<feature type="transmembrane region" description="Helical" evidence="7">
    <location>
        <begin position="125"/>
        <end position="144"/>
    </location>
</feature>
<evidence type="ECO:0000256" key="4">
    <source>
        <dbReference type="ARBA" id="ARBA00022692"/>
    </source>
</evidence>
<name>A0A540VCN1_9CHLR</name>
<dbReference type="GO" id="GO:0055085">
    <property type="term" value="P:transmembrane transport"/>
    <property type="evidence" value="ECO:0007669"/>
    <property type="project" value="InterPro"/>
</dbReference>
<comment type="subcellular location">
    <subcellularLocation>
        <location evidence="1 7">Cell membrane</location>
        <topology evidence="1 7">Multi-pass membrane protein</topology>
    </subcellularLocation>
</comment>
<feature type="transmembrane region" description="Helical" evidence="7">
    <location>
        <begin position="92"/>
        <end position="113"/>
    </location>
</feature>
<dbReference type="Pfam" id="PF00528">
    <property type="entry name" value="BPD_transp_1"/>
    <property type="match status" value="1"/>
</dbReference>
<feature type="transmembrane region" description="Helical" evidence="7">
    <location>
        <begin position="278"/>
        <end position="300"/>
    </location>
</feature>
<dbReference type="PANTHER" id="PTHR30193">
    <property type="entry name" value="ABC TRANSPORTER PERMEASE PROTEIN"/>
    <property type="match status" value="1"/>
</dbReference>
<proteinExistence type="inferred from homology"/>
<dbReference type="GO" id="GO:0005886">
    <property type="term" value="C:plasma membrane"/>
    <property type="evidence" value="ECO:0007669"/>
    <property type="project" value="UniProtKB-SubCell"/>
</dbReference>
<evidence type="ECO:0000313" key="10">
    <source>
        <dbReference type="Proteomes" id="UP000317371"/>
    </source>
</evidence>
<protein>
    <submittedName>
        <fullName evidence="9">Sugar ABC transporter permease</fullName>
    </submittedName>
</protein>
<evidence type="ECO:0000313" key="9">
    <source>
        <dbReference type="EMBL" id="TQE94516.1"/>
    </source>
</evidence>
<sequence length="310" mass="34273">MSTQGLASGVGIEGVRVARPRRRLGRESLTAFLFVLPSLIGFITFFAVPAVRGLWISFTNWDLLRPAQFIGLGNYARLLQDGEFWNALTVTIYYVLLNIPLQTVLAMVIAVMMHRLTDSVVIKGLLILPWLMPPVVVGLIWLWILDPNLGILNVALKSLGLPAVAFLGLPQWAMPSIAMINIWQYVGYTALLIFAGLQSIPPSVYEAASIDGASESQMFWKVTVPLLRPVLVFVLVTSVIGSFQIFDTIAITTKGGPVNATKVLNWYIYEQAFSRFNMGYATTISIVLFLILIVVSLIQMRLLRAGESDL</sequence>
<evidence type="ECO:0000256" key="5">
    <source>
        <dbReference type="ARBA" id="ARBA00022989"/>
    </source>
</evidence>
<evidence type="ECO:0000256" key="3">
    <source>
        <dbReference type="ARBA" id="ARBA00022475"/>
    </source>
</evidence>
<feature type="transmembrane region" description="Helical" evidence="7">
    <location>
        <begin position="29"/>
        <end position="51"/>
    </location>
</feature>
<keyword evidence="6 7" id="KW-0472">Membrane</keyword>
<dbReference type="SUPFAM" id="SSF161098">
    <property type="entry name" value="MetI-like"/>
    <property type="match status" value="1"/>
</dbReference>
<dbReference type="AlphaFoldDB" id="A0A540VCN1"/>
<keyword evidence="10" id="KW-1185">Reference proteome</keyword>
<feature type="transmembrane region" description="Helical" evidence="7">
    <location>
        <begin position="150"/>
        <end position="170"/>
    </location>
</feature>
<reference evidence="9 10" key="1">
    <citation type="submission" date="2019-06" db="EMBL/GenBank/DDBJ databases">
        <title>Genome sequence of Litorilinea aerophila BAA-2444.</title>
        <authorList>
            <person name="Maclea K.S."/>
            <person name="Maurais E.G."/>
            <person name="Iannazzi L.C."/>
        </authorList>
    </citation>
    <scope>NUCLEOTIDE SEQUENCE [LARGE SCALE GENOMIC DNA]</scope>
    <source>
        <strain evidence="9 10">ATCC BAA-2444</strain>
    </source>
</reference>
<evidence type="ECO:0000256" key="2">
    <source>
        <dbReference type="ARBA" id="ARBA00022448"/>
    </source>
</evidence>
<evidence type="ECO:0000256" key="6">
    <source>
        <dbReference type="ARBA" id="ARBA00023136"/>
    </source>
</evidence>
<gene>
    <name evidence="9" type="ORF">FKZ61_16585</name>
</gene>